<evidence type="ECO:0000313" key="1">
    <source>
        <dbReference type="EMBL" id="MDC0672162.1"/>
    </source>
</evidence>
<dbReference type="RefSeq" id="WP_272003456.1">
    <property type="nucleotide sequence ID" value="NZ_JAQNDN010000019.1"/>
</dbReference>
<reference evidence="1 2" key="1">
    <citation type="submission" date="2022-11" db="EMBL/GenBank/DDBJ databases">
        <title>Minimal conservation of predation-associated metabolite biosynthetic gene clusters underscores biosynthetic potential of Myxococcota including descriptions for ten novel species: Archangium lansinium sp. nov., Myxococcus landrumus sp. nov., Nannocystis bai.</title>
        <authorList>
            <person name="Ahearne A."/>
            <person name="Stevens C."/>
            <person name="Dowd S."/>
        </authorList>
    </citation>
    <scope>NUCLEOTIDE SEQUENCE [LARGE SCALE GENOMIC DNA]</scope>
    <source>
        <strain evidence="1 2">NCELM</strain>
    </source>
</reference>
<dbReference type="Proteomes" id="UP001217838">
    <property type="component" value="Unassembled WGS sequence"/>
</dbReference>
<keyword evidence="2" id="KW-1185">Reference proteome</keyword>
<accession>A0ABT5BDM5</accession>
<dbReference type="EMBL" id="JAQNDN010000019">
    <property type="protein sequence ID" value="MDC0672162.1"/>
    <property type="molecule type" value="Genomic_DNA"/>
</dbReference>
<name>A0ABT5BDM5_9BACT</name>
<protein>
    <submittedName>
        <fullName evidence="1">Uncharacterized protein</fullName>
    </submittedName>
</protein>
<organism evidence="1 2">
    <name type="scientific">Nannocystis radixulma</name>
    <dbReference type="NCBI Taxonomy" id="2995305"/>
    <lineage>
        <taxon>Bacteria</taxon>
        <taxon>Pseudomonadati</taxon>
        <taxon>Myxococcota</taxon>
        <taxon>Polyangia</taxon>
        <taxon>Nannocystales</taxon>
        <taxon>Nannocystaceae</taxon>
        <taxon>Nannocystis</taxon>
    </lineage>
</organism>
<evidence type="ECO:0000313" key="2">
    <source>
        <dbReference type="Proteomes" id="UP001217838"/>
    </source>
</evidence>
<gene>
    <name evidence="1" type="ORF">POL58_30725</name>
</gene>
<proteinExistence type="predicted"/>
<comment type="caution">
    <text evidence="1">The sequence shown here is derived from an EMBL/GenBank/DDBJ whole genome shotgun (WGS) entry which is preliminary data.</text>
</comment>
<sequence length="365" mass="39558">MAELRVVYRLLRVSISGDSVGDDWTLHLHTGAGLVRVTTSVRSSGDEDRRERVLGVREVEVGDALEFAADTWWVSATERDRGYSDRAAGLYTPVAIPLEPGIEVWRSLAVAVVEHGPSQLQPRRAELRVDLSARVEPVGDEPAPELDADPLPHDADIPRPTATAGALPDEFTVDLRGIDVDAAVPVIARRKHEVTLTSGGDGPVADALRNFLQHHTGARLPALFTARAVAYELRNADGVPFWIGETSSVGRDNHARAIAAFAAAAPPLGTTSEGFAEHPSLLRHLLEYKHTDELGPAAAAIADVVATFTTEHPEQTTVERGLFVRTALIDEFSGEWTCATFIDPTPLSGPDSRAWMLVWTDAWIE</sequence>